<evidence type="ECO:0000313" key="4">
    <source>
        <dbReference type="Proteomes" id="UP001556367"/>
    </source>
</evidence>
<evidence type="ECO:0000256" key="2">
    <source>
        <dbReference type="SAM" id="Phobius"/>
    </source>
</evidence>
<feature type="compositionally biased region" description="Polar residues" evidence="1">
    <location>
        <begin position="147"/>
        <end position="188"/>
    </location>
</feature>
<comment type="caution">
    <text evidence="3">The sequence shown here is derived from an EMBL/GenBank/DDBJ whole genome shotgun (WGS) entry which is preliminary data.</text>
</comment>
<feature type="compositionally biased region" description="Pro residues" evidence="1">
    <location>
        <begin position="660"/>
        <end position="687"/>
    </location>
</feature>
<keyword evidence="2" id="KW-0812">Transmembrane</keyword>
<proteinExistence type="predicted"/>
<evidence type="ECO:0000256" key="1">
    <source>
        <dbReference type="SAM" id="MobiDB-lite"/>
    </source>
</evidence>
<feature type="transmembrane region" description="Helical" evidence="2">
    <location>
        <begin position="464"/>
        <end position="480"/>
    </location>
</feature>
<keyword evidence="2" id="KW-0472">Membrane</keyword>
<accession>A0ABR3JHE5</accession>
<sequence>MLSPVSVDSCTQVEQGMARLLTIPCPDSPPVSPVPSADHLPRIPDTYVDENHTYRPNRGRRSRRNPSHTRRVPDHVPDGDMPDGWGEDARVPIVEHGFYSGEPSRQDEPYTSVNPWGRRGPRRPPSGVQPQAVHSSPTVVEGPPASNPLSPSVYLQLSPNTPSQHISGNQPNGLTRPPSTFQPLTPQPGQWGPDPSGPELRPIPLPQSKPTPGAYAPQNPLPGGDAWHLPQPEDSARYGADPHIPIPFNFPVGGHDSDSSEGPYGRTVDDWQPPERNQQHSSVYPWSWNRHEQPIPAPIITNPVNQHSSVYPWGWNRHEQPMSVPIIPNPVYGAPDWQPGPPVLPSMPQSQPPYGNPIPQVVISVPQRSIFSRIYLFFYNILDHLYLHFLLRMPSLYFTRVARVVDDAELSQEDIQNMALTTDAGTYLLNWYGPRRQMSPAVSKFRESWDELINSLMEEWRNQNIISVLLLSAVLTMLQIEGIEGDPVSRTATLLSLICALMSLLYGCIYMARFGTMNKMYKAKSWADAAGSMQKHIFWNVWVFLAMPAAWLAWSLVFFSVSVLSFIWRTGSSADFEDPIRLSPRGELGPRVALSVVFVLGLVYFVLIMDTLRHYGSSMDNEWRNKVKGWRLYEDEKMKRAPSEYVPYKPSYEPRSNTPWGPPLPSRLPSPSPSPSRYSPPPQPDRPPGWASSPQDTRWPYRPPAEVTVIPPNPYNATVEAGICKPRAFDEPVNPYSGNGFDHTIVIGQLKTDGSVDSSPCPLILHDRDVSLDAWNEYLQVRVFRALEVKSMQALIYLH</sequence>
<keyword evidence="4" id="KW-1185">Reference proteome</keyword>
<protein>
    <submittedName>
        <fullName evidence="3">Uncharacterized protein</fullName>
    </submittedName>
</protein>
<feature type="transmembrane region" description="Helical" evidence="2">
    <location>
        <begin position="492"/>
        <end position="512"/>
    </location>
</feature>
<feature type="region of interest" description="Disordered" evidence="1">
    <location>
        <begin position="24"/>
        <end position="280"/>
    </location>
</feature>
<feature type="compositionally biased region" description="Polar residues" evidence="1">
    <location>
        <begin position="128"/>
        <end position="138"/>
    </location>
</feature>
<feature type="region of interest" description="Disordered" evidence="1">
    <location>
        <begin position="648"/>
        <end position="703"/>
    </location>
</feature>
<feature type="transmembrane region" description="Helical" evidence="2">
    <location>
        <begin position="588"/>
        <end position="609"/>
    </location>
</feature>
<dbReference type="EMBL" id="JASNQZ010000007">
    <property type="protein sequence ID" value="KAL0954996.1"/>
    <property type="molecule type" value="Genomic_DNA"/>
</dbReference>
<evidence type="ECO:0000313" key="3">
    <source>
        <dbReference type="EMBL" id="KAL0954996.1"/>
    </source>
</evidence>
<organism evidence="3 4">
    <name type="scientific">Hohenbuehelia grisea</name>
    <dbReference type="NCBI Taxonomy" id="104357"/>
    <lineage>
        <taxon>Eukaryota</taxon>
        <taxon>Fungi</taxon>
        <taxon>Dikarya</taxon>
        <taxon>Basidiomycota</taxon>
        <taxon>Agaricomycotina</taxon>
        <taxon>Agaricomycetes</taxon>
        <taxon>Agaricomycetidae</taxon>
        <taxon>Agaricales</taxon>
        <taxon>Pleurotineae</taxon>
        <taxon>Pleurotaceae</taxon>
        <taxon>Hohenbuehelia</taxon>
    </lineage>
</organism>
<feature type="compositionally biased region" description="Basic residues" evidence="1">
    <location>
        <begin position="55"/>
        <end position="70"/>
    </location>
</feature>
<dbReference type="Proteomes" id="UP001556367">
    <property type="component" value="Unassembled WGS sequence"/>
</dbReference>
<gene>
    <name evidence="3" type="ORF">HGRIS_003922</name>
</gene>
<feature type="transmembrane region" description="Helical" evidence="2">
    <location>
        <begin position="374"/>
        <end position="391"/>
    </location>
</feature>
<keyword evidence="2" id="KW-1133">Transmembrane helix</keyword>
<feature type="transmembrane region" description="Helical" evidence="2">
    <location>
        <begin position="541"/>
        <end position="568"/>
    </location>
</feature>
<name>A0ABR3JHE5_9AGAR</name>
<reference evidence="4" key="1">
    <citation type="submission" date="2024-06" db="EMBL/GenBank/DDBJ databases">
        <title>Multi-omics analyses provide insights into the biosynthesis of the anticancer antibiotic pleurotin in Hohenbuehelia grisea.</title>
        <authorList>
            <person name="Weaver J.A."/>
            <person name="Alberti F."/>
        </authorList>
    </citation>
    <scope>NUCLEOTIDE SEQUENCE [LARGE SCALE GENOMIC DNA]</scope>
    <source>
        <strain evidence="4">T-177</strain>
    </source>
</reference>